<evidence type="ECO:0000313" key="2">
    <source>
        <dbReference type="Proteomes" id="UP001283361"/>
    </source>
</evidence>
<evidence type="ECO:0000313" key="1">
    <source>
        <dbReference type="EMBL" id="KAK3731297.1"/>
    </source>
</evidence>
<comment type="caution">
    <text evidence="1">The sequence shown here is derived from an EMBL/GenBank/DDBJ whole genome shotgun (WGS) entry which is preliminary data.</text>
</comment>
<dbReference type="EMBL" id="JAWDGP010007018">
    <property type="protein sequence ID" value="KAK3731297.1"/>
    <property type="molecule type" value="Genomic_DNA"/>
</dbReference>
<keyword evidence="2" id="KW-1185">Reference proteome</keyword>
<accession>A0AAE0Y309</accession>
<name>A0AAE0Y309_9GAST</name>
<proteinExistence type="predicted"/>
<dbReference type="Proteomes" id="UP001283361">
    <property type="component" value="Unassembled WGS sequence"/>
</dbReference>
<dbReference type="AlphaFoldDB" id="A0AAE0Y309"/>
<gene>
    <name evidence="1" type="ORF">RRG08_025839</name>
</gene>
<sequence length="71" mass="8293">MCYNAFTLNNRKLHTNTIQVERPKGQPESDPRVKESDVYKDEVMAVTVVKDPLEKGRIFNKGYMTRSRTNF</sequence>
<protein>
    <submittedName>
        <fullName evidence="1">Uncharacterized protein</fullName>
    </submittedName>
</protein>
<reference evidence="1" key="1">
    <citation type="journal article" date="2023" name="G3 (Bethesda)">
        <title>A reference genome for the long-term kleptoplast-retaining sea slug Elysia crispata morphotype clarki.</title>
        <authorList>
            <person name="Eastman K.E."/>
            <person name="Pendleton A.L."/>
            <person name="Shaikh M.A."/>
            <person name="Suttiyut T."/>
            <person name="Ogas R."/>
            <person name="Tomko P."/>
            <person name="Gavelis G."/>
            <person name="Widhalm J.R."/>
            <person name="Wisecaver J.H."/>
        </authorList>
    </citation>
    <scope>NUCLEOTIDE SEQUENCE</scope>
    <source>
        <strain evidence="1">ECLA1</strain>
    </source>
</reference>
<organism evidence="1 2">
    <name type="scientific">Elysia crispata</name>
    <name type="common">lettuce slug</name>
    <dbReference type="NCBI Taxonomy" id="231223"/>
    <lineage>
        <taxon>Eukaryota</taxon>
        <taxon>Metazoa</taxon>
        <taxon>Spiralia</taxon>
        <taxon>Lophotrochozoa</taxon>
        <taxon>Mollusca</taxon>
        <taxon>Gastropoda</taxon>
        <taxon>Heterobranchia</taxon>
        <taxon>Euthyneura</taxon>
        <taxon>Panpulmonata</taxon>
        <taxon>Sacoglossa</taxon>
        <taxon>Placobranchoidea</taxon>
        <taxon>Plakobranchidae</taxon>
        <taxon>Elysia</taxon>
    </lineage>
</organism>